<dbReference type="SUPFAM" id="SSF53335">
    <property type="entry name" value="S-adenosyl-L-methionine-dependent methyltransferases"/>
    <property type="match status" value="1"/>
</dbReference>
<dbReference type="EC" id="2.1.1.79" evidence="1"/>
<accession>A0A518G3X9</accession>
<dbReference type="InterPro" id="IPR029063">
    <property type="entry name" value="SAM-dependent_MTases_sf"/>
</dbReference>
<keyword evidence="1" id="KW-0808">Transferase</keyword>
<dbReference type="PANTHER" id="PTHR43832:SF1">
    <property type="entry name" value="S-ADENOSYL-L-METHIONINE-DEPENDENT METHYLTRANSFERASES SUPERFAMILY PROTEIN"/>
    <property type="match status" value="1"/>
</dbReference>
<dbReference type="Gene3D" id="3.40.50.150">
    <property type="entry name" value="Vaccinia Virus protein VP39"/>
    <property type="match status" value="1"/>
</dbReference>
<dbReference type="CDD" id="cd02440">
    <property type="entry name" value="AdoMet_MTases"/>
    <property type="match status" value="1"/>
</dbReference>
<dbReference type="AlphaFoldDB" id="A0A518G3X9"/>
<organism evidence="1 2">
    <name type="scientific">Aureliella helgolandensis</name>
    <dbReference type="NCBI Taxonomy" id="2527968"/>
    <lineage>
        <taxon>Bacteria</taxon>
        <taxon>Pseudomonadati</taxon>
        <taxon>Planctomycetota</taxon>
        <taxon>Planctomycetia</taxon>
        <taxon>Pirellulales</taxon>
        <taxon>Pirellulaceae</taxon>
        <taxon>Aureliella</taxon>
    </lineage>
</organism>
<reference evidence="1 2" key="1">
    <citation type="submission" date="2019-02" db="EMBL/GenBank/DDBJ databases">
        <title>Deep-cultivation of Planctomycetes and their phenomic and genomic characterization uncovers novel biology.</title>
        <authorList>
            <person name="Wiegand S."/>
            <person name="Jogler M."/>
            <person name="Boedeker C."/>
            <person name="Pinto D."/>
            <person name="Vollmers J."/>
            <person name="Rivas-Marin E."/>
            <person name="Kohn T."/>
            <person name="Peeters S.H."/>
            <person name="Heuer A."/>
            <person name="Rast P."/>
            <person name="Oberbeckmann S."/>
            <person name="Bunk B."/>
            <person name="Jeske O."/>
            <person name="Meyerdierks A."/>
            <person name="Storesund J.E."/>
            <person name="Kallscheuer N."/>
            <person name="Luecker S."/>
            <person name="Lage O.M."/>
            <person name="Pohl T."/>
            <person name="Merkel B.J."/>
            <person name="Hornburger P."/>
            <person name="Mueller R.-W."/>
            <person name="Bruemmer F."/>
            <person name="Labrenz M."/>
            <person name="Spormann A.M."/>
            <person name="Op den Camp H."/>
            <person name="Overmann J."/>
            <person name="Amann R."/>
            <person name="Jetten M.S.M."/>
            <person name="Mascher T."/>
            <person name="Medema M.H."/>
            <person name="Devos D.P."/>
            <person name="Kaster A.-K."/>
            <person name="Ovreas L."/>
            <person name="Rohde M."/>
            <person name="Galperin M.Y."/>
            <person name="Jogler C."/>
        </authorList>
    </citation>
    <scope>NUCLEOTIDE SEQUENCE [LARGE SCALE GENOMIC DNA]</scope>
    <source>
        <strain evidence="1 2">Q31a</strain>
    </source>
</reference>
<dbReference type="EMBL" id="CP036298">
    <property type="protein sequence ID" value="QDV23249.1"/>
    <property type="molecule type" value="Genomic_DNA"/>
</dbReference>
<evidence type="ECO:0000313" key="2">
    <source>
        <dbReference type="Proteomes" id="UP000318017"/>
    </source>
</evidence>
<dbReference type="PANTHER" id="PTHR43832">
    <property type="match status" value="1"/>
</dbReference>
<proteinExistence type="predicted"/>
<gene>
    <name evidence="1" type="primary">cfa_2</name>
    <name evidence="1" type="ORF">Q31a_15470</name>
</gene>
<dbReference type="GO" id="GO:0008825">
    <property type="term" value="F:cyclopropane-fatty-acyl-phospholipid synthase activity"/>
    <property type="evidence" value="ECO:0007669"/>
    <property type="project" value="UniProtKB-EC"/>
</dbReference>
<evidence type="ECO:0000313" key="1">
    <source>
        <dbReference type="EMBL" id="QDV23249.1"/>
    </source>
</evidence>
<sequence>MDVAAFAREIGSGPLALESQAANEQHYEVPAQFFESCLGRRMKYSACLFPHASTSLVEAEEEMLRLTCERAEISDGMRVLELGCGWGSLTLWIAEHFPNCTITALTNSNSQREFIEQTARQRKFVNVRVITANMTEFSADEKFDRIVSVEMFEHMRNYKLLFSRLAGWLAPQGKAFVHVFCHRSTPYLFETEGADNWMGRNFFTGGMMPSVDLFSHFDDCLGIEKQWTVNGLHYWRTCEEWLRNLDSNRSRALESLSKNVGIGNAEKALQRWRMFFMACAELFRYRDGMEWFVAHYLFTPQESGSPQAHRGEPALVQEGGV</sequence>
<dbReference type="FunFam" id="3.40.50.150:FF:000554">
    <property type="entry name" value="Cation-transporting ATPase"/>
    <property type="match status" value="1"/>
</dbReference>
<name>A0A518G3X9_9BACT</name>
<dbReference type="KEGG" id="ahel:Q31a_15470"/>
<dbReference type="Proteomes" id="UP000318017">
    <property type="component" value="Chromosome"/>
</dbReference>
<protein>
    <submittedName>
        <fullName evidence="1">Cyclopropane-fatty-acyl-phospholipid synthase</fullName>
        <ecNumber evidence="1">2.1.1.79</ecNumber>
    </submittedName>
</protein>
<dbReference type="Pfam" id="PF02353">
    <property type="entry name" value="CMAS"/>
    <property type="match status" value="1"/>
</dbReference>
<keyword evidence="1" id="KW-0489">Methyltransferase</keyword>
<keyword evidence="2" id="KW-1185">Reference proteome</keyword>
<dbReference type="GO" id="GO:0032259">
    <property type="term" value="P:methylation"/>
    <property type="evidence" value="ECO:0007669"/>
    <property type="project" value="UniProtKB-KW"/>
</dbReference>